<evidence type="ECO:0000313" key="1">
    <source>
        <dbReference type="EMBL" id="KAI4460459.1"/>
    </source>
</evidence>
<accession>A0ACB9T0Y5</accession>
<organism evidence="1 2">
    <name type="scientific">Holotrichia oblita</name>
    <name type="common">Chafer beetle</name>
    <dbReference type="NCBI Taxonomy" id="644536"/>
    <lineage>
        <taxon>Eukaryota</taxon>
        <taxon>Metazoa</taxon>
        <taxon>Ecdysozoa</taxon>
        <taxon>Arthropoda</taxon>
        <taxon>Hexapoda</taxon>
        <taxon>Insecta</taxon>
        <taxon>Pterygota</taxon>
        <taxon>Neoptera</taxon>
        <taxon>Endopterygota</taxon>
        <taxon>Coleoptera</taxon>
        <taxon>Polyphaga</taxon>
        <taxon>Scarabaeiformia</taxon>
        <taxon>Scarabaeidae</taxon>
        <taxon>Melolonthinae</taxon>
        <taxon>Holotrichia</taxon>
    </lineage>
</organism>
<comment type="caution">
    <text evidence="1">The sequence shown here is derived from an EMBL/GenBank/DDBJ whole genome shotgun (WGS) entry which is preliminary data.</text>
</comment>
<reference evidence="1" key="1">
    <citation type="submission" date="2022-04" db="EMBL/GenBank/DDBJ databases">
        <title>Chromosome-scale genome assembly of Holotrichia oblita Faldermann.</title>
        <authorList>
            <person name="Rongchong L."/>
        </authorList>
    </citation>
    <scope>NUCLEOTIDE SEQUENCE</scope>
    <source>
        <strain evidence="1">81SQS9</strain>
    </source>
</reference>
<name>A0ACB9T0Y5_HOLOL</name>
<proteinExistence type="predicted"/>
<gene>
    <name evidence="1" type="ORF">MML48_5g00012513</name>
</gene>
<dbReference type="EMBL" id="CM043019">
    <property type="protein sequence ID" value="KAI4460459.1"/>
    <property type="molecule type" value="Genomic_DNA"/>
</dbReference>
<keyword evidence="2" id="KW-1185">Reference proteome</keyword>
<dbReference type="Proteomes" id="UP001056778">
    <property type="component" value="Chromosome 5"/>
</dbReference>
<sequence>MAGVVHSKRSTSGRKQWTLHDGPRLSLKRLRDQLASDGCPESQVVLAKQLLEEQCRKFANCIRCFKRGFDIEIAEYEGDKKENARLGVYWLIKASEQGNIEATGLLKACLESGKGITEQNYMDVKSCITMTQDEKIARKAAREMFARYFFCNIYLLSIRLVKSGAGP</sequence>
<protein>
    <submittedName>
        <fullName evidence="1">Wolframin</fullName>
    </submittedName>
</protein>
<evidence type="ECO:0000313" key="2">
    <source>
        <dbReference type="Proteomes" id="UP001056778"/>
    </source>
</evidence>